<name>A0A6P3X6E7_DINQU</name>
<keyword evidence="2" id="KW-1185">Reference proteome</keyword>
<dbReference type="OrthoDB" id="8193814at2759"/>
<reference evidence="3 4" key="1">
    <citation type="submission" date="2025-04" db="UniProtKB">
        <authorList>
            <consortium name="RefSeq"/>
        </authorList>
    </citation>
    <scope>IDENTIFICATION</scope>
</reference>
<organism evidence="2 3">
    <name type="scientific">Dinoponera quadriceps</name>
    <name type="common">South American ant</name>
    <dbReference type="NCBI Taxonomy" id="609295"/>
    <lineage>
        <taxon>Eukaryota</taxon>
        <taxon>Metazoa</taxon>
        <taxon>Ecdysozoa</taxon>
        <taxon>Arthropoda</taxon>
        <taxon>Hexapoda</taxon>
        <taxon>Insecta</taxon>
        <taxon>Pterygota</taxon>
        <taxon>Neoptera</taxon>
        <taxon>Endopterygota</taxon>
        <taxon>Hymenoptera</taxon>
        <taxon>Apocrita</taxon>
        <taxon>Aculeata</taxon>
        <taxon>Formicoidea</taxon>
        <taxon>Formicidae</taxon>
        <taxon>Ponerinae</taxon>
        <taxon>Ponerini</taxon>
        <taxon>Dinoponera</taxon>
    </lineage>
</organism>
<dbReference type="RefSeq" id="XP_014473959.1">
    <property type="nucleotide sequence ID" value="XM_014618473.1"/>
</dbReference>
<dbReference type="RefSeq" id="XP_014473956.1">
    <property type="nucleotide sequence ID" value="XM_014618470.1"/>
</dbReference>
<sequence length="230" mass="26915">MENTKTPSVQNVSHLERQFREKLYELQNNTDTLQLMQKELLETRHALYSTKLQLEKERGVSHELKMQLKAAMDRVNKLEQQRAENQIKCVQLQVKYDAMSKQYDSLMNQASNTKMWETEYKMKVRNLEENLRQKDATNERLGQMLKDLECNNLHTINVIDHNIAKLAQEHRWLVKSCEAIVSLNQRLQTVGLCTYVIHEKDTTKINNLERMLVSQPPIGNVASGNVYSKK</sequence>
<dbReference type="Proteomes" id="UP000515204">
    <property type="component" value="Unplaced"/>
</dbReference>
<dbReference type="RefSeq" id="XP_014473957.1">
    <property type="nucleotide sequence ID" value="XM_014618471.1"/>
</dbReference>
<keyword evidence="1" id="KW-0175">Coiled coil</keyword>
<evidence type="ECO:0000313" key="4">
    <source>
        <dbReference type="RefSeq" id="XP_014473957.1"/>
    </source>
</evidence>
<feature type="coiled-coil region" evidence="1">
    <location>
        <begin position="61"/>
        <end position="151"/>
    </location>
</feature>
<evidence type="ECO:0000313" key="5">
    <source>
        <dbReference type="RefSeq" id="XP_014473958.1"/>
    </source>
</evidence>
<evidence type="ECO:0000313" key="6">
    <source>
        <dbReference type="RefSeq" id="XP_014473959.1"/>
    </source>
</evidence>
<evidence type="ECO:0000313" key="2">
    <source>
        <dbReference type="Proteomes" id="UP000515204"/>
    </source>
</evidence>
<evidence type="ECO:0000256" key="1">
    <source>
        <dbReference type="SAM" id="Coils"/>
    </source>
</evidence>
<dbReference type="AlphaFoldDB" id="A0A6P3X6E7"/>
<dbReference type="Gene3D" id="1.10.287.1490">
    <property type="match status" value="1"/>
</dbReference>
<protein>
    <submittedName>
        <fullName evidence="3 4">Uncharacterized protein LOC106744061</fullName>
    </submittedName>
</protein>
<accession>A0A6P3X6E7</accession>
<dbReference type="KEGG" id="dqu:106744061"/>
<evidence type="ECO:0000313" key="3">
    <source>
        <dbReference type="RefSeq" id="XP_014473956.1"/>
    </source>
</evidence>
<gene>
    <name evidence="3 4 5 6" type="primary">LOC106744061</name>
</gene>
<dbReference type="RefSeq" id="XP_014473958.1">
    <property type="nucleotide sequence ID" value="XM_014618472.1"/>
</dbReference>
<dbReference type="GeneID" id="106744061"/>
<proteinExistence type="predicted"/>